<dbReference type="InterPro" id="IPR027417">
    <property type="entry name" value="P-loop_NTPase"/>
</dbReference>
<evidence type="ECO:0000259" key="1">
    <source>
        <dbReference type="Pfam" id="PF08302"/>
    </source>
</evidence>
<dbReference type="SUPFAM" id="SSF52540">
    <property type="entry name" value="P-loop containing nucleoside triphosphate hydrolases"/>
    <property type="match status" value="1"/>
</dbReference>
<dbReference type="InterPro" id="IPR015965">
    <property type="entry name" value="tRNA_lig_PDEase"/>
</dbReference>
<proteinExistence type="predicted"/>
<dbReference type="GO" id="GO:0006388">
    <property type="term" value="P:tRNA splicing, via endonucleolytic cleavage and ligation"/>
    <property type="evidence" value="ECO:0007669"/>
    <property type="project" value="InterPro"/>
</dbReference>
<dbReference type="Pfam" id="PF08302">
    <property type="entry name" value="tRNA_lig_CPD"/>
    <property type="match status" value="1"/>
</dbReference>
<dbReference type="PANTHER" id="PTHR32004">
    <property type="entry name" value="TRNA LIGASE"/>
    <property type="match status" value="1"/>
</dbReference>
<feature type="domain" description="tRNA ligase phosphodiesterase" evidence="1">
    <location>
        <begin position="580"/>
        <end position="783"/>
    </location>
</feature>
<accession>A0AAD5V6B1</accession>
<sequence length="800" mass="90631">MSSVDFTTKITKRDSALISDLYKLCKKSPKLVKHSDYVAPNDTSITLTSWKMNEFKYYDVPSPFPTLARGLFTQEVKDKGSREDEYRIVARGYDKFFNIGEVPWTTSNGCIIFIAALTPTKLVVTSKHALGSVNGVAESHSQVGERWLQKHLADVQKTTEELAAVLWEKNWTAVAELCDDSFEEHVLPYAQDKTGLHLHGLNANTKQFHTMLPDVVESFAREWGFIVTPYTTLNTIPEVKSFTEQIGRSGKWNGEALEGFVVRTHISGGNASGRAAGTQKSSAPYPPGSSFFFKVKFDEPYMMYRDWREVTKSLLSKGPKMANVPKSKLRRQETKVYAQWIIDEIQRDRSQFALFSKGKGIIATRERFLKWYESEAGKKTVEHVQSGKDTQARVKEAGEKKRFEKTIIVPVAIPGCGKTSVAVALTHLFGFGHTQSDDIKAKKPGPVFIQNVTNLLKKNDVVIADKNNHLKQHRRQIREIQRKFPSTPIRLIALNWSFDLPRNEIQHICSDRILSRGEKHQTLRPDGTDLHEKVLRMFISQAEALEENEVDMVVSMDLGEDLEEQVKRAVDACVEELGVERPDMEKIGEALGVARNYAPKVKQDKNAANKQRKPGADPRYYAIAAEEIDLHELVGSIMEKDEAAKAVWSTWVREKREPHATIVHVKSREGENQLIWEACKELNRFQPLFHFRLGSLLWDGRVMALTVEDLSFASPLPSQAQVDEDGEIPEAQGEAEEFLKNLPGEIRDRLHITIGMKDKSVLPVEARDLVGRWREAKLEGINERKLVDVWGRGRLQGLFA</sequence>
<evidence type="ECO:0000259" key="2">
    <source>
        <dbReference type="Pfam" id="PF08303"/>
    </source>
</evidence>
<feature type="domain" description="tRNA ligase kinase" evidence="2">
    <location>
        <begin position="407"/>
        <end position="548"/>
    </location>
</feature>
<dbReference type="InterPro" id="IPR019039">
    <property type="entry name" value="T4-Rnl1-like_N"/>
</dbReference>
<evidence type="ECO:0000259" key="3">
    <source>
        <dbReference type="Pfam" id="PF09511"/>
    </source>
</evidence>
<gene>
    <name evidence="4" type="ORF">NLI96_g4574</name>
</gene>
<dbReference type="InterPro" id="IPR015966">
    <property type="entry name" value="tRNA_lig_kin_fungi"/>
</dbReference>
<dbReference type="GO" id="GO:0005634">
    <property type="term" value="C:nucleus"/>
    <property type="evidence" value="ECO:0007669"/>
    <property type="project" value="TreeGrafter"/>
</dbReference>
<feature type="domain" description="T4 RNA ligase 1-like N-terminal" evidence="3">
    <location>
        <begin position="68"/>
        <end position="301"/>
    </location>
</feature>
<organism evidence="4 5">
    <name type="scientific">Meripilus lineatus</name>
    <dbReference type="NCBI Taxonomy" id="2056292"/>
    <lineage>
        <taxon>Eukaryota</taxon>
        <taxon>Fungi</taxon>
        <taxon>Dikarya</taxon>
        <taxon>Basidiomycota</taxon>
        <taxon>Agaricomycotina</taxon>
        <taxon>Agaricomycetes</taxon>
        <taxon>Polyporales</taxon>
        <taxon>Meripilaceae</taxon>
        <taxon>Meripilus</taxon>
    </lineage>
</organism>
<evidence type="ECO:0000313" key="4">
    <source>
        <dbReference type="EMBL" id="KAJ3485956.1"/>
    </source>
</evidence>
<dbReference type="Pfam" id="PF09511">
    <property type="entry name" value="RNA_lig_T4_1"/>
    <property type="match status" value="1"/>
</dbReference>
<evidence type="ECO:0008006" key="6">
    <source>
        <dbReference type="Google" id="ProtNLM"/>
    </source>
</evidence>
<dbReference type="AlphaFoldDB" id="A0AAD5V6B1"/>
<dbReference type="Gene3D" id="3.40.50.300">
    <property type="entry name" value="P-loop containing nucleotide triphosphate hydrolases"/>
    <property type="match status" value="1"/>
</dbReference>
<dbReference type="EMBL" id="JANAWD010000136">
    <property type="protein sequence ID" value="KAJ3485956.1"/>
    <property type="molecule type" value="Genomic_DNA"/>
</dbReference>
<evidence type="ECO:0000313" key="5">
    <source>
        <dbReference type="Proteomes" id="UP001212997"/>
    </source>
</evidence>
<reference evidence="4" key="1">
    <citation type="submission" date="2022-07" db="EMBL/GenBank/DDBJ databases">
        <title>Genome Sequence of Physisporinus lineatus.</title>
        <authorList>
            <person name="Buettner E."/>
        </authorList>
    </citation>
    <scope>NUCLEOTIDE SEQUENCE</scope>
    <source>
        <strain evidence="4">VT162</strain>
    </source>
</reference>
<dbReference type="GO" id="GO:0005524">
    <property type="term" value="F:ATP binding"/>
    <property type="evidence" value="ECO:0007669"/>
    <property type="project" value="InterPro"/>
</dbReference>
<dbReference type="GO" id="GO:0003972">
    <property type="term" value="F:RNA ligase (ATP) activity"/>
    <property type="evidence" value="ECO:0007669"/>
    <property type="project" value="InterPro"/>
</dbReference>
<dbReference type="Proteomes" id="UP001212997">
    <property type="component" value="Unassembled WGS sequence"/>
</dbReference>
<name>A0AAD5V6B1_9APHY</name>
<comment type="caution">
    <text evidence="4">The sequence shown here is derived from an EMBL/GenBank/DDBJ whole genome shotgun (WGS) entry which is preliminary data.</text>
</comment>
<dbReference type="Pfam" id="PF08303">
    <property type="entry name" value="tRNA_lig_kinase"/>
    <property type="match status" value="1"/>
</dbReference>
<dbReference type="PANTHER" id="PTHR32004:SF1">
    <property type="entry name" value="TRNA LIGASE"/>
    <property type="match status" value="1"/>
</dbReference>
<protein>
    <recommendedName>
        <fullName evidence="6">tRNA ligase</fullName>
    </recommendedName>
</protein>
<keyword evidence="5" id="KW-1185">Reference proteome</keyword>